<protein>
    <recommendedName>
        <fullName evidence="2">Peptidase M13 N-terminal domain-containing protein</fullName>
    </recommendedName>
</protein>
<name>A0AAQ4DKJ4_AMBAM</name>
<feature type="domain" description="Peptidase M13 N-terminal" evidence="2">
    <location>
        <begin position="51"/>
        <end position="195"/>
    </location>
</feature>
<dbReference type="PANTHER" id="PTHR11733">
    <property type="entry name" value="ZINC METALLOPROTEASE FAMILY M13 NEPRILYSIN-RELATED"/>
    <property type="match status" value="1"/>
</dbReference>
<proteinExistence type="inferred from homology"/>
<dbReference type="InterPro" id="IPR024079">
    <property type="entry name" value="MetalloPept_cat_dom_sf"/>
</dbReference>
<keyword evidence="4" id="KW-1185">Reference proteome</keyword>
<dbReference type="AlphaFoldDB" id="A0AAQ4DKJ4"/>
<accession>A0AAQ4DKJ4</accession>
<comment type="caution">
    <text evidence="3">The sequence shown here is derived from an EMBL/GenBank/DDBJ whole genome shotgun (WGS) entry which is preliminary data.</text>
</comment>
<dbReference type="InterPro" id="IPR000718">
    <property type="entry name" value="Peptidase_M13"/>
</dbReference>
<dbReference type="GO" id="GO:0005886">
    <property type="term" value="C:plasma membrane"/>
    <property type="evidence" value="ECO:0007669"/>
    <property type="project" value="TreeGrafter"/>
</dbReference>
<organism evidence="3 4">
    <name type="scientific">Amblyomma americanum</name>
    <name type="common">Lone star tick</name>
    <dbReference type="NCBI Taxonomy" id="6943"/>
    <lineage>
        <taxon>Eukaryota</taxon>
        <taxon>Metazoa</taxon>
        <taxon>Ecdysozoa</taxon>
        <taxon>Arthropoda</taxon>
        <taxon>Chelicerata</taxon>
        <taxon>Arachnida</taxon>
        <taxon>Acari</taxon>
        <taxon>Parasitiformes</taxon>
        <taxon>Ixodida</taxon>
        <taxon>Ixodoidea</taxon>
        <taxon>Ixodidae</taxon>
        <taxon>Amblyomminae</taxon>
        <taxon>Amblyomma</taxon>
    </lineage>
</organism>
<dbReference type="PROSITE" id="PS51885">
    <property type="entry name" value="NEPRILYSIN"/>
    <property type="match status" value="1"/>
</dbReference>
<evidence type="ECO:0000313" key="3">
    <source>
        <dbReference type="EMBL" id="KAK8762984.1"/>
    </source>
</evidence>
<evidence type="ECO:0000256" key="1">
    <source>
        <dbReference type="ARBA" id="ARBA00007357"/>
    </source>
</evidence>
<dbReference type="EMBL" id="JARKHS020029623">
    <property type="protein sequence ID" value="KAK8762984.1"/>
    <property type="molecule type" value="Genomic_DNA"/>
</dbReference>
<dbReference type="InterPro" id="IPR008753">
    <property type="entry name" value="Peptidase_M13_N"/>
</dbReference>
<sequence length="579" mass="65038">MALVSLAVLASSVVVIYAPIYIRNLFAACHEPRCINLTTDLLLIMEEKADPCQDFYNFVCGNFESAYPTSASYMSAFAKRIKRSFRQMIKDFAPDKAPSVEQYPLLAYRTCMMEYHQETEHLGPLKRNDDELADLWRKILLKNTTGSKISFLMSLSLERGTPVFLGTGVARNTFTQQRNLLRLKIEKPSEPLQRRTVQNIIEYLSRASHWITAFEVSKAIISTMRGALDAVRDSLDDKMPELVQVHRIDELLVGMPAHLFVKAVKRASIRDFNLDSKVFTTDSLALRYLSAYLDSLGEATFSYTVRFAVAESLMMTSTYAIADVYDMSAETAFRHRMMRCAQLSLMLLPSLSEYQFFREWLLQNSSAAPPRLFLSLLDEFSLVEPYSRMGPRTKGQLQRALSTTAIIRGRDAGYNTIEDIHEKFFALKSGASNFTGWALHALRVRARLQAKALVTHNMLPANAHSLSLDPRVNYDSSEDVVRVLPGLLLPPFSVGSKPSAFSFGHLGTYVAEALARATLPESLSGVTSKLSYPKADQDVYMEALDCLRHEHMPAENTLLSVKATLDLLISLVGARIAYK</sequence>
<dbReference type="InterPro" id="IPR042089">
    <property type="entry name" value="Peptidase_M13_dom_2"/>
</dbReference>
<evidence type="ECO:0000313" key="4">
    <source>
        <dbReference type="Proteomes" id="UP001321473"/>
    </source>
</evidence>
<comment type="similarity">
    <text evidence="1">Belongs to the peptidase M13 family.</text>
</comment>
<gene>
    <name evidence="3" type="ORF">V5799_034405</name>
</gene>
<dbReference type="Proteomes" id="UP001321473">
    <property type="component" value="Unassembled WGS sequence"/>
</dbReference>
<dbReference type="SUPFAM" id="SSF55486">
    <property type="entry name" value="Metalloproteases ('zincins'), catalytic domain"/>
    <property type="match status" value="1"/>
</dbReference>
<dbReference type="Pfam" id="PF05649">
    <property type="entry name" value="Peptidase_M13_N"/>
    <property type="match status" value="1"/>
</dbReference>
<dbReference type="Gene3D" id="3.40.390.10">
    <property type="entry name" value="Collagenase (Catalytic Domain)"/>
    <property type="match status" value="1"/>
</dbReference>
<dbReference type="GO" id="GO:0004222">
    <property type="term" value="F:metalloendopeptidase activity"/>
    <property type="evidence" value="ECO:0007669"/>
    <property type="project" value="InterPro"/>
</dbReference>
<dbReference type="GO" id="GO:0016485">
    <property type="term" value="P:protein processing"/>
    <property type="evidence" value="ECO:0007669"/>
    <property type="project" value="TreeGrafter"/>
</dbReference>
<evidence type="ECO:0000259" key="2">
    <source>
        <dbReference type="Pfam" id="PF05649"/>
    </source>
</evidence>
<reference evidence="3 4" key="1">
    <citation type="journal article" date="2023" name="Arcadia Sci">
        <title>De novo assembly of a long-read Amblyomma americanum tick genome.</title>
        <authorList>
            <person name="Chou S."/>
            <person name="Poskanzer K.E."/>
            <person name="Rollins M."/>
            <person name="Thuy-Boun P.S."/>
        </authorList>
    </citation>
    <scope>NUCLEOTIDE SEQUENCE [LARGE SCALE GENOMIC DNA]</scope>
    <source>
        <strain evidence="3">F_SG_1</strain>
        <tissue evidence="3">Salivary glands</tissue>
    </source>
</reference>
<dbReference type="PANTHER" id="PTHR11733:SF241">
    <property type="entry name" value="GH26575P-RELATED"/>
    <property type="match status" value="1"/>
</dbReference>
<dbReference type="Gene3D" id="1.10.1380.10">
    <property type="entry name" value="Neutral endopeptidase , domain2"/>
    <property type="match status" value="1"/>
</dbReference>